<keyword evidence="4 5" id="KW-0472">Membrane</keyword>
<evidence type="ECO:0000256" key="3">
    <source>
        <dbReference type="ARBA" id="ARBA00022989"/>
    </source>
</evidence>
<name>A0AAW1LHY2_POPJA</name>
<dbReference type="Gene3D" id="1.20.1070.10">
    <property type="entry name" value="Rhodopsin 7-helix transmembrane proteins"/>
    <property type="match status" value="1"/>
</dbReference>
<gene>
    <name evidence="7" type="ORF">QE152_g12796</name>
</gene>
<evidence type="ECO:0000313" key="7">
    <source>
        <dbReference type="EMBL" id="KAK9736100.1"/>
    </source>
</evidence>
<dbReference type="PANTHER" id="PTHR47154">
    <property type="entry name" value="G-PROTEIN COUPLED RECEPTOR MTH-RELATED"/>
    <property type="match status" value="1"/>
</dbReference>
<feature type="transmembrane region" description="Helical" evidence="5">
    <location>
        <begin position="171"/>
        <end position="191"/>
    </location>
</feature>
<dbReference type="AlphaFoldDB" id="A0AAW1LHY2"/>
<reference evidence="7 8" key="1">
    <citation type="journal article" date="2024" name="BMC Genomics">
        <title>De novo assembly and annotation of Popillia japonica's genome with initial clues to its potential as an invasive pest.</title>
        <authorList>
            <person name="Cucini C."/>
            <person name="Boschi S."/>
            <person name="Funari R."/>
            <person name="Cardaioli E."/>
            <person name="Iannotti N."/>
            <person name="Marturano G."/>
            <person name="Paoli F."/>
            <person name="Bruttini M."/>
            <person name="Carapelli A."/>
            <person name="Frati F."/>
            <person name="Nardi F."/>
        </authorList>
    </citation>
    <scope>NUCLEOTIDE SEQUENCE [LARGE SCALE GENOMIC DNA]</scope>
    <source>
        <strain evidence="7">DMR45628</strain>
    </source>
</reference>
<dbReference type="InterPro" id="IPR051384">
    <property type="entry name" value="Mth_GPCR"/>
</dbReference>
<evidence type="ECO:0000313" key="8">
    <source>
        <dbReference type="Proteomes" id="UP001458880"/>
    </source>
</evidence>
<dbReference type="Proteomes" id="UP001458880">
    <property type="component" value="Unassembled WGS sequence"/>
</dbReference>
<dbReference type="EMBL" id="JASPKY010000118">
    <property type="protein sequence ID" value="KAK9736100.1"/>
    <property type="molecule type" value="Genomic_DNA"/>
</dbReference>
<sequence length="263" mass="30405">MRIFNVKFGKFCIPFAYIYYFIMISRLSWLNVLSFDVCRTTTSLTANIANIGMPKKTRFYKNMLYYSAYAILVPFICTMFFIIGNKVYDPKGRFTPKISKITCYIDLRKIDGNLGLLHLYIPVTILILVNIVLFVKTVRYFLHTKQNMNNFADSTASRAGHKKNVHEKKIIIIKLALLMGITWIYYIYSYLNNIQGSDTMQHIGDIIGFANTFEGVYFLLIFAVNWRKVKKFLQTRNLLPKVFISNPVPEPKTTKVTSVSGST</sequence>
<feature type="transmembrane region" description="Helical" evidence="5">
    <location>
        <begin position="63"/>
        <end position="83"/>
    </location>
</feature>
<evidence type="ECO:0000256" key="5">
    <source>
        <dbReference type="SAM" id="Phobius"/>
    </source>
</evidence>
<keyword evidence="3 5" id="KW-1133">Transmembrane helix</keyword>
<feature type="domain" description="G-protein coupled receptors family 2 profile 2" evidence="6">
    <location>
        <begin position="1"/>
        <end position="226"/>
    </location>
</feature>
<dbReference type="InterPro" id="IPR017981">
    <property type="entry name" value="GPCR_2-like_7TM"/>
</dbReference>
<accession>A0AAW1LHY2</accession>
<dbReference type="PROSITE" id="PS50261">
    <property type="entry name" value="G_PROTEIN_RECEP_F2_4"/>
    <property type="match status" value="1"/>
</dbReference>
<dbReference type="GO" id="GO:0007166">
    <property type="term" value="P:cell surface receptor signaling pathway"/>
    <property type="evidence" value="ECO:0007669"/>
    <property type="project" value="InterPro"/>
</dbReference>
<proteinExistence type="predicted"/>
<organism evidence="7 8">
    <name type="scientific">Popillia japonica</name>
    <name type="common">Japanese beetle</name>
    <dbReference type="NCBI Taxonomy" id="7064"/>
    <lineage>
        <taxon>Eukaryota</taxon>
        <taxon>Metazoa</taxon>
        <taxon>Ecdysozoa</taxon>
        <taxon>Arthropoda</taxon>
        <taxon>Hexapoda</taxon>
        <taxon>Insecta</taxon>
        <taxon>Pterygota</taxon>
        <taxon>Neoptera</taxon>
        <taxon>Endopterygota</taxon>
        <taxon>Coleoptera</taxon>
        <taxon>Polyphaga</taxon>
        <taxon>Scarabaeiformia</taxon>
        <taxon>Scarabaeidae</taxon>
        <taxon>Rutelinae</taxon>
        <taxon>Popillia</taxon>
    </lineage>
</organism>
<keyword evidence="8" id="KW-1185">Reference proteome</keyword>
<feature type="transmembrane region" description="Helical" evidence="5">
    <location>
        <begin position="203"/>
        <end position="226"/>
    </location>
</feature>
<feature type="transmembrane region" description="Helical" evidence="5">
    <location>
        <begin position="117"/>
        <end position="135"/>
    </location>
</feature>
<comment type="caution">
    <text evidence="7">The sequence shown here is derived from an EMBL/GenBank/DDBJ whole genome shotgun (WGS) entry which is preliminary data.</text>
</comment>
<comment type="subcellular location">
    <subcellularLocation>
        <location evidence="1">Membrane</location>
        <topology evidence="1">Multi-pass membrane protein</topology>
    </subcellularLocation>
</comment>
<evidence type="ECO:0000256" key="1">
    <source>
        <dbReference type="ARBA" id="ARBA00004141"/>
    </source>
</evidence>
<protein>
    <recommendedName>
        <fullName evidence="6">G-protein coupled receptors family 2 profile 2 domain-containing protein</fullName>
    </recommendedName>
</protein>
<dbReference type="GO" id="GO:0005886">
    <property type="term" value="C:plasma membrane"/>
    <property type="evidence" value="ECO:0007669"/>
    <property type="project" value="TreeGrafter"/>
</dbReference>
<keyword evidence="2 5" id="KW-0812">Transmembrane</keyword>
<evidence type="ECO:0000256" key="2">
    <source>
        <dbReference type="ARBA" id="ARBA00022692"/>
    </source>
</evidence>
<evidence type="ECO:0000256" key="4">
    <source>
        <dbReference type="ARBA" id="ARBA00023136"/>
    </source>
</evidence>
<evidence type="ECO:0000259" key="6">
    <source>
        <dbReference type="PROSITE" id="PS50261"/>
    </source>
</evidence>
<dbReference type="PANTHER" id="PTHR47154:SF2">
    <property type="entry name" value="G-PROTEIN COUPLED RECEPTOR MTH-RELATED"/>
    <property type="match status" value="1"/>
</dbReference>
<dbReference type="GO" id="GO:0008528">
    <property type="term" value="F:G protein-coupled peptide receptor activity"/>
    <property type="evidence" value="ECO:0007669"/>
    <property type="project" value="TreeGrafter"/>
</dbReference>